<dbReference type="PANTHER" id="PTHR24220">
    <property type="entry name" value="IMPORT ATP-BINDING PROTEIN"/>
    <property type="match status" value="1"/>
</dbReference>
<keyword evidence="3 5" id="KW-0067">ATP-binding</keyword>
<dbReference type="SUPFAM" id="SSF52540">
    <property type="entry name" value="P-loop containing nucleoside triphosphate hydrolases"/>
    <property type="match status" value="1"/>
</dbReference>
<name>A0A1Y4G0H6_9ACTN</name>
<dbReference type="InterPro" id="IPR003593">
    <property type="entry name" value="AAA+_ATPase"/>
</dbReference>
<evidence type="ECO:0000313" key="6">
    <source>
        <dbReference type="EMBL" id="ROT90482.1"/>
    </source>
</evidence>
<accession>A0A1Y4G0H6</accession>
<evidence type="ECO:0000313" key="5">
    <source>
        <dbReference type="EMBL" id="MVN16172.1"/>
    </source>
</evidence>
<comment type="caution">
    <text evidence="5">The sequence shown here is derived from an EMBL/GenBank/DDBJ whole genome shotgun (WGS) entry which is preliminary data.</text>
</comment>
<reference evidence="5 8" key="4">
    <citation type="submission" date="2019-11" db="EMBL/GenBank/DDBJ databases">
        <title>Whole genome shotgun sequencing (WGS) data from Adlercreutzia equolifaciens ResAG-91, Eggerthella lenta MRI-F36, MRI-F37, MRI-F40, ResAG-49, ResAG-88, ResAG-121, ResAG-145, and Gordonibacter sp. ResAG-5, ResAG-26, ResAG-43, ResAG-50, ResAG-59.</title>
        <authorList>
            <person name="Stoll D.A."/>
            <person name="Danylec N."/>
            <person name="Franz C.M.A.P."/>
            <person name="Huch M."/>
        </authorList>
    </citation>
    <scope>NUCLEOTIDE SEQUENCE [LARGE SCALE GENOMIC DNA]</scope>
    <source>
        <strain evidence="5 8">ResAG-59</strain>
    </source>
</reference>
<dbReference type="InterPro" id="IPR027417">
    <property type="entry name" value="P-loop_NTPase"/>
</dbReference>
<dbReference type="Pfam" id="PF00005">
    <property type="entry name" value="ABC_tran"/>
    <property type="match status" value="1"/>
</dbReference>
<dbReference type="CDD" id="cd03255">
    <property type="entry name" value="ABC_MJ0796_LolCDE_FtsE"/>
    <property type="match status" value="1"/>
</dbReference>
<evidence type="ECO:0000259" key="4">
    <source>
        <dbReference type="PROSITE" id="PS50893"/>
    </source>
</evidence>
<dbReference type="Proteomes" id="UP000468327">
    <property type="component" value="Unassembled WGS sequence"/>
</dbReference>
<evidence type="ECO:0000256" key="2">
    <source>
        <dbReference type="ARBA" id="ARBA00022741"/>
    </source>
</evidence>
<dbReference type="GO" id="GO:0022857">
    <property type="term" value="F:transmembrane transporter activity"/>
    <property type="evidence" value="ECO:0007669"/>
    <property type="project" value="TreeGrafter"/>
</dbReference>
<dbReference type="AlphaFoldDB" id="A0A1Y4G0H6"/>
<dbReference type="PROSITE" id="PS50893">
    <property type="entry name" value="ABC_TRANSPORTER_2"/>
    <property type="match status" value="1"/>
</dbReference>
<protein>
    <submittedName>
        <fullName evidence="6">ABC transporter ATP-binding protein</fullName>
    </submittedName>
    <submittedName>
        <fullName evidence="5">ATP-binding cassette domain-containing protein</fullName>
    </submittedName>
</protein>
<organism evidence="5 8">
    <name type="scientific">Gordonibacter urolithinfaciens</name>
    <dbReference type="NCBI Taxonomy" id="1335613"/>
    <lineage>
        <taxon>Bacteria</taxon>
        <taxon>Bacillati</taxon>
        <taxon>Actinomycetota</taxon>
        <taxon>Coriobacteriia</taxon>
        <taxon>Eggerthellales</taxon>
        <taxon>Eggerthellaceae</taxon>
        <taxon>Gordonibacter</taxon>
    </lineage>
</organism>
<reference evidence="7" key="1">
    <citation type="submission" date="2018-05" db="EMBL/GenBank/DDBJ databases">
        <title>Genome Sequencing of selected type strains of the family Eggerthellaceae.</title>
        <authorList>
            <person name="Danylec N."/>
            <person name="Stoll D.A."/>
            <person name="Doetsch A."/>
            <person name="Huch M."/>
        </authorList>
    </citation>
    <scope>NUCLEOTIDE SEQUENCE [LARGE SCALE GENOMIC DNA]</scope>
    <source>
        <strain evidence="7">DSM 27213</strain>
    </source>
</reference>
<evidence type="ECO:0000313" key="7">
    <source>
        <dbReference type="Proteomes" id="UP000285258"/>
    </source>
</evidence>
<feature type="domain" description="ABC transporter" evidence="4">
    <location>
        <begin position="14"/>
        <end position="258"/>
    </location>
</feature>
<dbReference type="EMBL" id="QIBW01000005">
    <property type="protein sequence ID" value="ROT90482.1"/>
    <property type="molecule type" value="Genomic_DNA"/>
</dbReference>
<evidence type="ECO:0000256" key="3">
    <source>
        <dbReference type="ARBA" id="ARBA00022840"/>
    </source>
</evidence>
<dbReference type="GO" id="GO:0016887">
    <property type="term" value="F:ATP hydrolysis activity"/>
    <property type="evidence" value="ECO:0007669"/>
    <property type="project" value="InterPro"/>
</dbReference>
<evidence type="ECO:0000313" key="8">
    <source>
        <dbReference type="Proteomes" id="UP000468327"/>
    </source>
</evidence>
<evidence type="ECO:0000256" key="1">
    <source>
        <dbReference type="ARBA" id="ARBA00022448"/>
    </source>
</evidence>
<reference evidence="6" key="2">
    <citation type="journal article" date="2019" name="Int. J. Syst. Evol. Microbiol.">
        <title>Gordonibacter faecihominis is a later heterotypic synonym of Gordonibacter urolithinfaciens.</title>
        <authorList>
            <person name="Danylec N."/>
            <person name="Stoll D.A."/>
            <person name="Huch M."/>
        </authorList>
    </citation>
    <scope>NUCLEOTIDE SEQUENCE</scope>
    <source>
        <strain evidence="6">DSM 27213</strain>
    </source>
</reference>
<dbReference type="PANTHER" id="PTHR24220:SF674">
    <property type="entry name" value="BACITRACIN EXPORT ATP-BINDING PROTEIN BCEA"/>
    <property type="match status" value="1"/>
</dbReference>
<dbReference type="Proteomes" id="UP000285258">
    <property type="component" value="Unassembled WGS sequence"/>
</dbReference>
<dbReference type="GO" id="GO:0005886">
    <property type="term" value="C:plasma membrane"/>
    <property type="evidence" value="ECO:0007669"/>
    <property type="project" value="TreeGrafter"/>
</dbReference>
<keyword evidence="1" id="KW-0813">Transport</keyword>
<proteinExistence type="predicted"/>
<dbReference type="Gene3D" id="3.40.50.300">
    <property type="entry name" value="P-loop containing nucleotide triphosphate hydrolases"/>
    <property type="match status" value="1"/>
</dbReference>
<dbReference type="InterPro" id="IPR015854">
    <property type="entry name" value="ABC_transpr_LolD-like"/>
</dbReference>
<dbReference type="InterPro" id="IPR017911">
    <property type="entry name" value="MacB-like_ATP-bd"/>
</dbReference>
<dbReference type="EMBL" id="WPOC01000025">
    <property type="protein sequence ID" value="MVN16172.1"/>
    <property type="molecule type" value="Genomic_DNA"/>
</dbReference>
<dbReference type="InterPro" id="IPR003439">
    <property type="entry name" value="ABC_transporter-like_ATP-bd"/>
</dbReference>
<dbReference type="GO" id="GO:0005524">
    <property type="term" value="F:ATP binding"/>
    <property type="evidence" value="ECO:0007669"/>
    <property type="project" value="UniProtKB-KW"/>
</dbReference>
<dbReference type="GO" id="GO:0098796">
    <property type="term" value="C:membrane protein complex"/>
    <property type="evidence" value="ECO:0007669"/>
    <property type="project" value="UniProtKB-ARBA"/>
</dbReference>
<dbReference type="SMART" id="SM00382">
    <property type="entry name" value="AAA"/>
    <property type="match status" value="1"/>
</dbReference>
<sequence length="279" mass="29636">MAAQHAGQAMQTVVEVRNVGKRYGGGGRKRSEASVTQALDHVSFAVAAGEFTGIMGPSGSGKSTLLNCLATIDAPTSGSIHIGGRDVGSLAGKELARFRREELGFIFQDSNLLDTLTAYENIALALTIQKIPAREIDARVQEAARTLGIADVLQKHPYQLSGGQKQRVAAARATVGRPRLVLADEPTGALDSKSARQLLESLAYLNSRGSTILMVTHDSFSASYCNRIIFIKDGGLFGELRRSGADRGAFYRKIVEMVSTMGGAGDDEPAEGEVARHAC</sequence>
<dbReference type="FunFam" id="3.40.50.300:FF:000032">
    <property type="entry name" value="Export ABC transporter ATP-binding protein"/>
    <property type="match status" value="1"/>
</dbReference>
<keyword evidence="8" id="KW-1185">Reference proteome</keyword>
<gene>
    <name evidence="6" type="ORF">DMP12_05570</name>
    <name evidence="5" type="ORF">GO738_12620</name>
</gene>
<reference evidence="6" key="3">
    <citation type="journal article" date="2019" name="Microbiol. Resour. Announc.">
        <title>Draft Genome Sequences of Type Strains of Gordonibacter faecihominis, Paraeggerthella hongkongensis, Parvibacter caecicola,Slackia equolifaciens, Slackia faecicanis, and Slackia isoflavoniconvertens.</title>
        <authorList>
            <person name="Danylec N."/>
            <person name="Stoll D.A."/>
            <person name="Dotsch A."/>
            <person name="Huch M."/>
        </authorList>
    </citation>
    <scope>NUCLEOTIDE SEQUENCE</scope>
    <source>
        <strain evidence="6">DSM 27213</strain>
    </source>
</reference>
<keyword evidence="2" id="KW-0547">Nucleotide-binding</keyword>